<reference evidence="1 2" key="1">
    <citation type="submission" date="2018-12" db="EMBL/GenBank/DDBJ databases">
        <title>Comparitive functional genomics of dry heat resistant strains isolated from the viking spacecraft.</title>
        <authorList>
            <person name="Seuylemezian A."/>
            <person name="Vaishampayan P."/>
        </authorList>
    </citation>
    <scope>NUCLEOTIDE SEQUENCE [LARGE SCALE GENOMIC DNA]</scope>
    <source>
        <strain evidence="1 2">M6-11</strain>
    </source>
</reference>
<dbReference type="RefSeq" id="WP_125904068.1">
    <property type="nucleotide sequence ID" value="NZ_RWGW01000013.1"/>
</dbReference>
<dbReference type="EMBL" id="RWGW01000013">
    <property type="protein sequence ID" value="RSK30964.1"/>
    <property type="molecule type" value="Genomic_DNA"/>
</dbReference>
<comment type="caution">
    <text evidence="1">The sequence shown here is derived from an EMBL/GenBank/DDBJ whole genome shotgun (WGS) entry which is preliminary data.</text>
</comment>
<protein>
    <submittedName>
        <fullName evidence="1">Uncharacterized protein</fullName>
    </submittedName>
</protein>
<dbReference type="Proteomes" id="UP000272481">
    <property type="component" value="Unassembled WGS sequence"/>
</dbReference>
<accession>A0ABX9ZC59</accession>
<evidence type="ECO:0000313" key="1">
    <source>
        <dbReference type="EMBL" id="RSK30964.1"/>
    </source>
</evidence>
<organism evidence="1 2">
    <name type="scientific">Bhargavaea beijingensis</name>
    <dbReference type="NCBI Taxonomy" id="426756"/>
    <lineage>
        <taxon>Bacteria</taxon>
        <taxon>Bacillati</taxon>
        <taxon>Bacillota</taxon>
        <taxon>Bacilli</taxon>
        <taxon>Bacillales</taxon>
        <taxon>Caryophanaceae</taxon>
        <taxon>Bhargavaea</taxon>
    </lineage>
</organism>
<keyword evidence="2" id="KW-1185">Reference proteome</keyword>
<name>A0ABX9ZC59_9BACL</name>
<sequence length="119" mass="13839">MNRQDTIPRAVNHAWTATERLKTDDQLFLDAAIRMTQFPCRKHFDTLTRRYNDMEARAESLLIIDAAMLPEHRDELPQINVDSIKSKMALIAGVYRNHHISWKGCACDFDRRKSKLLGL</sequence>
<proteinExistence type="predicted"/>
<gene>
    <name evidence="1" type="ORF">EJA12_09615</name>
</gene>
<evidence type="ECO:0000313" key="2">
    <source>
        <dbReference type="Proteomes" id="UP000272481"/>
    </source>
</evidence>